<sequence length="324" mass="36041">MDLVPAPAGVPDAVALPDSAARREDLQLLENLMNEVCQEWHENQELKARVFGAEKRMFLWPGDAKGKKKQDLLMPIVGRCLQHSLLATVPMMEKMLEHTCDEWMVPNLPSNVFNKDARNMKTAVTCHRRLADRSDSQRDGDVHELTAELRKRSRWVLATECPISRFHAILEDFSKPRFSKSVRQAQGKCKGRGKGARCQQSPDEADEALVPLGPPEDEEALDEEQDAAPSEPAEDIPDDDGHESQDGESEPEALDLMLKEIDALPTPVLVEDSPMPGKTLNSPAGCSGGSEDMLGELRALLQRQNARLFGEHTDLHETLPTEED</sequence>
<evidence type="ECO:0000256" key="1">
    <source>
        <dbReference type="SAM" id="MobiDB-lite"/>
    </source>
</evidence>
<proteinExistence type="predicted"/>
<dbReference type="OrthoDB" id="430021at2759"/>
<keyword evidence="3" id="KW-1185">Reference proteome</keyword>
<protein>
    <submittedName>
        <fullName evidence="2">Uncharacterized protein</fullName>
    </submittedName>
</protein>
<comment type="caution">
    <text evidence="2">The sequence shown here is derived from an EMBL/GenBank/DDBJ whole genome shotgun (WGS) entry which is preliminary data.</text>
</comment>
<evidence type="ECO:0000313" key="3">
    <source>
        <dbReference type="Proteomes" id="UP000601435"/>
    </source>
</evidence>
<organism evidence="2 3">
    <name type="scientific">Symbiodinium necroappetens</name>
    <dbReference type="NCBI Taxonomy" id="1628268"/>
    <lineage>
        <taxon>Eukaryota</taxon>
        <taxon>Sar</taxon>
        <taxon>Alveolata</taxon>
        <taxon>Dinophyceae</taxon>
        <taxon>Suessiales</taxon>
        <taxon>Symbiodiniaceae</taxon>
        <taxon>Symbiodinium</taxon>
    </lineage>
</organism>
<feature type="region of interest" description="Disordered" evidence="1">
    <location>
        <begin position="269"/>
        <end position="290"/>
    </location>
</feature>
<evidence type="ECO:0000313" key="2">
    <source>
        <dbReference type="EMBL" id="CAE7592697.1"/>
    </source>
</evidence>
<gene>
    <name evidence="2" type="ORF">SNEC2469_LOCUS17085</name>
</gene>
<dbReference type="AlphaFoldDB" id="A0A812V1I4"/>
<feature type="region of interest" description="Disordered" evidence="1">
    <location>
        <begin position="183"/>
        <end position="256"/>
    </location>
</feature>
<dbReference type="Proteomes" id="UP000601435">
    <property type="component" value="Unassembled WGS sequence"/>
</dbReference>
<accession>A0A812V1I4</accession>
<reference evidence="2" key="1">
    <citation type="submission" date="2021-02" db="EMBL/GenBank/DDBJ databases">
        <authorList>
            <person name="Dougan E. K."/>
            <person name="Rhodes N."/>
            <person name="Thang M."/>
            <person name="Chan C."/>
        </authorList>
    </citation>
    <scope>NUCLEOTIDE SEQUENCE</scope>
</reference>
<dbReference type="EMBL" id="CAJNJA010028081">
    <property type="protein sequence ID" value="CAE7592697.1"/>
    <property type="molecule type" value="Genomic_DNA"/>
</dbReference>
<feature type="compositionally biased region" description="Acidic residues" evidence="1">
    <location>
        <begin position="215"/>
        <end position="253"/>
    </location>
</feature>
<name>A0A812V1I4_9DINO</name>